<evidence type="ECO:0000313" key="4">
    <source>
        <dbReference type="Proteomes" id="UP001329430"/>
    </source>
</evidence>
<reference evidence="3 4" key="1">
    <citation type="journal article" date="2024" name="Insects">
        <title>An Improved Chromosome-Level Genome Assembly of the Firefly Pyrocoelia pectoralis.</title>
        <authorList>
            <person name="Fu X."/>
            <person name="Meyer-Rochow V.B."/>
            <person name="Ballantyne L."/>
            <person name="Zhu X."/>
        </authorList>
    </citation>
    <scope>NUCLEOTIDE SEQUENCE [LARGE SCALE GENOMIC DNA]</scope>
    <source>
        <strain evidence="3">XCY_ONT2</strain>
    </source>
</reference>
<keyword evidence="4" id="KW-1185">Reference proteome</keyword>
<organism evidence="3 4">
    <name type="scientific">Pyrocoelia pectoralis</name>
    <dbReference type="NCBI Taxonomy" id="417401"/>
    <lineage>
        <taxon>Eukaryota</taxon>
        <taxon>Metazoa</taxon>
        <taxon>Ecdysozoa</taxon>
        <taxon>Arthropoda</taxon>
        <taxon>Hexapoda</taxon>
        <taxon>Insecta</taxon>
        <taxon>Pterygota</taxon>
        <taxon>Neoptera</taxon>
        <taxon>Endopterygota</taxon>
        <taxon>Coleoptera</taxon>
        <taxon>Polyphaga</taxon>
        <taxon>Elateriformia</taxon>
        <taxon>Elateroidea</taxon>
        <taxon>Lampyridae</taxon>
        <taxon>Lampyrinae</taxon>
        <taxon>Pyrocoelia</taxon>
    </lineage>
</organism>
<dbReference type="GO" id="GO:0016020">
    <property type="term" value="C:membrane"/>
    <property type="evidence" value="ECO:0007669"/>
    <property type="project" value="TreeGrafter"/>
</dbReference>
<dbReference type="PANTHER" id="PTHR21879">
    <property type="entry name" value="FI03362P-RELATED-RELATED"/>
    <property type="match status" value="1"/>
</dbReference>
<feature type="transmembrane region" description="Helical" evidence="1">
    <location>
        <begin position="165"/>
        <end position="191"/>
    </location>
</feature>
<keyword evidence="1" id="KW-0812">Transmembrane</keyword>
<dbReference type="Pfam" id="PF07898">
    <property type="entry name" value="DUF1676"/>
    <property type="match status" value="1"/>
</dbReference>
<comment type="caution">
    <text evidence="3">The sequence shown here is derived from an EMBL/GenBank/DDBJ whole genome shotgun (WGS) entry which is preliminary data.</text>
</comment>
<evidence type="ECO:0000313" key="3">
    <source>
        <dbReference type="EMBL" id="KAK5644799.1"/>
    </source>
</evidence>
<dbReference type="PANTHER" id="PTHR21879:SF1">
    <property type="entry name" value="FI01546P"/>
    <property type="match status" value="1"/>
</dbReference>
<protein>
    <recommendedName>
        <fullName evidence="5">Osiris 9</fullName>
    </recommendedName>
</protein>
<dbReference type="Proteomes" id="UP001329430">
    <property type="component" value="Chromosome 4"/>
</dbReference>
<accession>A0AAN7VEP7</accession>
<sequence>MKYSAKITMKSLAVVFLFVFGTLADNVKDEFEQGVMRDAFQFVDKCGKEEISVCLKERALQYLDKLPNRLEIGAGLSIEQNEGAADRSGRVYSDPELPEDPRAREEAIDTILYDKFLNYLSSHTIEFKVPDSAITEFKRSLEEGRKKKGKKGNMMGYLMLFKMKAAMLAALALKGLAVIAFKALVIAKIALTITMIIGLKKLAESKQHSSTYEVVAHDDHHGHYRSFGQELAYRGYKEDSNGITNT</sequence>
<dbReference type="EMBL" id="JAVRBK010000004">
    <property type="protein sequence ID" value="KAK5644799.1"/>
    <property type="molecule type" value="Genomic_DNA"/>
</dbReference>
<evidence type="ECO:0008006" key="5">
    <source>
        <dbReference type="Google" id="ProtNLM"/>
    </source>
</evidence>
<feature type="signal peptide" evidence="2">
    <location>
        <begin position="1"/>
        <end position="24"/>
    </location>
</feature>
<keyword evidence="1" id="KW-0472">Membrane</keyword>
<dbReference type="InterPro" id="IPR012464">
    <property type="entry name" value="DUF1676"/>
</dbReference>
<keyword evidence="1" id="KW-1133">Transmembrane helix</keyword>
<evidence type="ECO:0000256" key="1">
    <source>
        <dbReference type="SAM" id="Phobius"/>
    </source>
</evidence>
<evidence type="ECO:0000256" key="2">
    <source>
        <dbReference type="SAM" id="SignalP"/>
    </source>
</evidence>
<dbReference type="AlphaFoldDB" id="A0AAN7VEP7"/>
<keyword evidence="2" id="KW-0732">Signal</keyword>
<feature type="chain" id="PRO_5042853665" description="Osiris 9" evidence="2">
    <location>
        <begin position="25"/>
        <end position="246"/>
    </location>
</feature>
<gene>
    <name evidence="3" type="ORF">RI129_006099</name>
</gene>
<proteinExistence type="predicted"/>
<name>A0AAN7VEP7_9COLE</name>